<evidence type="ECO:0000256" key="3">
    <source>
        <dbReference type="ARBA" id="ARBA00022555"/>
    </source>
</evidence>
<dbReference type="PROSITE" id="PS51627">
    <property type="entry name" value="SAM_MT_TRM11"/>
    <property type="match status" value="1"/>
</dbReference>
<dbReference type="Pfam" id="PF25904">
    <property type="entry name" value="Tmrp11_N"/>
    <property type="match status" value="1"/>
</dbReference>
<sequence length="462" mass="52086">MPKFVICFAQAHLNFRLAELRSLAIIENVTLDFDQKDLLEQSPFLVVGIDTVENAKKLLNRAILIKEIIQLWAADDTLEGILLKAKNLPAEYFAPYRTSSFKFDISVFGSTLAIPDQVEQINRFKFLPLEGKIDLKKPEIVFTVYQDFYANANPKDIPDKPVRLFFGPFLATSNRGLIQTYDLKKRDYLGTTSMDAELSLIMSNIALARPGSFVLDPFVGTGSFLLTSSHFGAFTLGADIDGRQIRGKGNNKNIESNAVQYDLTNRILGTVVCDIAHHPWRETEFWDAIVCDPPYGVRAGAKKIAVNPKSLPKTSVLNPDGTYKLPQTIPYELDDVLTDLLSFAAKYLTPGGRLVYWLPTVTETYDPKDVPRHKRMRMIDNCEQDFGKWARRLIVMEKLQQHEPDLDLDALLVEIEKGIQGVNALDEQDMRVGDDGLVTLIDNPAHAKFRNHYFNIGEGETQ</sequence>
<dbReference type="GO" id="GO:0160102">
    <property type="term" value="F:tRNA (guanine(10)-N2)-methyltransferase activity"/>
    <property type="evidence" value="ECO:0007669"/>
    <property type="project" value="UniProtKB-EC"/>
</dbReference>
<evidence type="ECO:0000256" key="10">
    <source>
        <dbReference type="PROSITE-ProRule" id="PRU00959"/>
    </source>
</evidence>
<dbReference type="AlphaFoldDB" id="A0A507FGU9"/>
<evidence type="ECO:0000256" key="4">
    <source>
        <dbReference type="ARBA" id="ARBA00022603"/>
    </source>
</evidence>
<keyword evidence="14" id="KW-1185">Reference proteome</keyword>
<dbReference type="GO" id="GO:0008033">
    <property type="term" value="P:tRNA processing"/>
    <property type="evidence" value="ECO:0007669"/>
    <property type="project" value="UniProtKB-UniRule"/>
</dbReference>
<evidence type="ECO:0000256" key="5">
    <source>
        <dbReference type="ARBA" id="ARBA00022679"/>
    </source>
</evidence>
<dbReference type="PANTHER" id="PTHR13370">
    <property type="entry name" value="RNA METHYLASE-RELATED"/>
    <property type="match status" value="1"/>
</dbReference>
<dbReference type="GO" id="GO:0032259">
    <property type="term" value="P:methylation"/>
    <property type="evidence" value="ECO:0007669"/>
    <property type="project" value="UniProtKB-UniRule"/>
</dbReference>
<dbReference type="Proteomes" id="UP000320333">
    <property type="component" value="Unassembled WGS sequence"/>
</dbReference>
<dbReference type="PANTHER" id="PTHR13370:SF3">
    <property type="entry name" value="TRNA (GUANINE(10)-N2)-METHYLTRANSFERASE HOMOLOG"/>
    <property type="match status" value="1"/>
</dbReference>
<dbReference type="PROSITE" id="PS00092">
    <property type="entry name" value="N6_MTASE"/>
    <property type="match status" value="1"/>
</dbReference>
<dbReference type="EC" id="2.1.1.214" evidence="9"/>
<keyword evidence="5 10" id="KW-0808">Transferase</keyword>
<evidence type="ECO:0000313" key="13">
    <source>
        <dbReference type="EMBL" id="TPX74506.1"/>
    </source>
</evidence>
<feature type="domain" description="Ribosomal RNA large subunit methyltransferase K/L-like methyltransferase" evidence="11">
    <location>
        <begin position="185"/>
        <end position="303"/>
    </location>
</feature>
<evidence type="ECO:0000256" key="8">
    <source>
        <dbReference type="ARBA" id="ARBA00022884"/>
    </source>
</evidence>
<gene>
    <name evidence="13" type="ORF">CcCBS67573_g04215</name>
</gene>
<evidence type="ECO:0000256" key="9">
    <source>
        <dbReference type="ARBA" id="ARBA00066937"/>
    </source>
</evidence>
<reference evidence="13 14" key="1">
    <citation type="journal article" date="2019" name="Sci. Rep.">
        <title>Comparative genomics of chytrid fungi reveal insights into the obligate biotrophic and pathogenic lifestyle of Synchytrium endobioticum.</title>
        <authorList>
            <person name="van de Vossenberg B.T.L.H."/>
            <person name="Warris S."/>
            <person name="Nguyen H.D.T."/>
            <person name="van Gent-Pelzer M.P.E."/>
            <person name="Joly D.L."/>
            <person name="van de Geest H.C."/>
            <person name="Bonants P.J.M."/>
            <person name="Smith D.S."/>
            <person name="Levesque C.A."/>
            <person name="van der Lee T.A.J."/>
        </authorList>
    </citation>
    <scope>NUCLEOTIDE SEQUENCE [LARGE SCALE GENOMIC DNA]</scope>
    <source>
        <strain evidence="13 14">CBS 675.73</strain>
    </source>
</reference>
<feature type="domain" description="tRNA (guanine(10)-N(2))-methyltransferase TRMT11 N-terminal" evidence="12">
    <location>
        <begin position="3"/>
        <end position="175"/>
    </location>
</feature>
<keyword evidence="7 10" id="KW-0819">tRNA processing</keyword>
<protein>
    <recommendedName>
        <fullName evidence="9">tRNA (guanine(10)-N(2))-methyltransferase</fullName>
        <ecNumber evidence="9">2.1.1.214</ecNumber>
    </recommendedName>
</protein>
<evidence type="ECO:0000259" key="12">
    <source>
        <dbReference type="Pfam" id="PF25904"/>
    </source>
</evidence>
<dbReference type="InterPro" id="IPR000241">
    <property type="entry name" value="RlmKL-like_Mtase"/>
</dbReference>
<evidence type="ECO:0000256" key="7">
    <source>
        <dbReference type="ARBA" id="ARBA00022694"/>
    </source>
</evidence>
<keyword evidence="2" id="KW-0963">Cytoplasm</keyword>
<dbReference type="PIRSF" id="PIRSF017259">
    <property type="entry name" value="tRNA_mtfrase_TRM11"/>
    <property type="match status" value="1"/>
</dbReference>
<comment type="caution">
    <text evidence="13">The sequence shown here is derived from an EMBL/GenBank/DDBJ whole genome shotgun (WGS) entry which is preliminary data.</text>
</comment>
<dbReference type="Gene3D" id="3.40.50.150">
    <property type="entry name" value="Vaccinia Virus protein VP39"/>
    <property type="match status" value="1"/>
</dbReference>
<proteinExistence type="inferred from homology"/>
<dbReference type="EMBL" id="QEAP01000122">
    <property type="protein sequence ID" value="TPX74506.1"/>
    <property type="molecule type" value="Genomic_DNA"/>
</dbReference>
<name>A0A507FGU9_9FUNG</name>
<dbReference type="InterPro" id="IPR016691">
    <property type="entry name" value="TRMT11"/>
</dbReference>
<dbReference type="InterPro" id="IPR029063">
    <property type="entry name" value="SAM-dependent_MTases_sf"/>
</dbReference>
<dbReference type="GO" id="GO:0000049">
    <property type="term" value="F:tRNA binding"/>
    <property type="evidence" value="ECO:0007669"/>
    <property type="project" value="UniProtKB-UniRule"/>
</dbReference>
<evidence type="ECO:0000256" key="2">
    <source>
        <dbReference type="ARBA" id="ARBA00022490"/>
    </source>
</evidence>
<dbReference type="SUPFAM" id="SSF53335">
    <property type="entry name" value="S-adenosyl-L-methionine-dependent methyltransferases"/>
    <property type="match status" value="1"/>
</dbReference>
<dbReference type="GO" id="GO:0005737">
    <property type="term" value="C:cytoplasm"/>
    <property type="evidence" value="ECO:0007669"/>
    <property type="project" value="UniProtKB-SubCell"/>
</dbReference>
<dbReference type="InterPro" id="IPR059073">
    <property type="entry name" value="TRMT11_N"/>
</dbReference>
<evidence type="ECO:0000313" key="14">
    <source>
        <dbReference type="Proteomes" id="UP000320333"/>
    </source>
</evidence>
<keyword evidence="8 10" id="KW-0694">RNA-binding</keyword>
<keyword evidence="3 10" id="KW-0820">tRNA-binding</keyword>
<evidence type="ECO:0000256" key="6">
    <source>
        <dbReference type="ARBA" id="ARBA00022691"/>
    </source>
</evidence>
<dbReference type="InterPro" id="IPR002052">
    <property type="entry name" value="DNA_methylase_N6_adenine_CS"/>
</dbReference>
<keyword evidence="4 10" id="KW-0489">Methyltransferase</keyword>
<dbReference type="STRING" id="246404.A0A507FGU9"/>
<evidence type="ECO:0000256" key="1">
    <source>
        <dbReference type="ARBA" id="ARBA00004496"/>
    </source>
</evidence>
<dbReference type="OrthoDB" id="333024at2759"/>
<dbReference type="GO" id="GO:0043527">
    <property type="term" value="C:tRNA methyltransferase complex"/>
    <property type="evidence" value="ECO:0007669"/>
    <property type="project" value="UniProtKB-ARBA"/>
</dbReference>
<dbReference type="Pfam" id="PF01170">
    <property type="entry name" value="UPF0020"/>
    <property type="match status" value="1"/>
</dbReference>
<dbReference type="PRINTS" id="PR00507">
    <property type="entry name" value="N12N6MTFRASE"/>
</dbReference>
<keyword evidence="6 10" id="KW-0949">S-adenosyl-L-methionine</keyword>
<organism evidence="13 14">
    <name type="scientific">Chytriomyces confervae</name>
    <dbReference type="NCBI Taxonomy" id="246404"/>
    <lineage>
        <taxon>Eukaryota</taxon>
        <taxon>Fungi</taxon>
        <taxon>Fungi incertae sedis</taxon>
        <taxon>Chytridiomycota</taxon>
        <taxon>Chytridiomycota incertae sedis</taxon>
        <taxon>Chytridiomycetes</taxon>
        <taxon>Chytridiales</taxon>
        <taxon>Chytriomycetaceae</taxon>
        <taxon>Chytriomyces</taxon>
    </lineage>
</organism>
<accession>A0A507FGU9</accession>
<evidence type="ECO:0000259" key="11">
    <source>
        <dbReference type="Pfam" id="PF01170"/>
    </source>
</evidence>
<comment type="similarity">
    <text evidence="10">Belongs to the class I-like SAM-binding methyltransferase superfamily. TRM11 methyltransferase family.</text>
</comment>
<comment type="subcellular location">
    <subcellularLocation>
        <location evidence="1">Cytoplasm</location>
    </subcellularLocation>
</comment>